<dbReference type="SMART" id="SM01282">
    <property type="entry name" value="DBB"/>
    <property type="match status" value="1"/>
</dbReference>
<dbReference type="InterPro" id="IPR052446">
    <property type="entry name" value="B-cell_PI3K-Signaling_Adptrs"/>
</dbReference>
<accession>Q4S3S4</accession>
<evidence type="ECO:0000313" key="3">
    <source>
        <dbReference type="EMBL" id="CAG04708.1"/>
    </source>
</evidence>
<dbReference type="Pfam" id="PF14545">
    <property type="entry name" value="DBB"/>
    <property type="match status" value="1"/>
</dbReference>
<dbReference type="PANTHER" id="PTHR16267">
    <property type="entry name" value="BANK1/PIK3AP1 FAMILY MEMBER"/>
    <property type="match status" value="1"/>
</dbReference>
<dbReference type="AlphaFoldDB" id="Q4S3S4"/>
<dbReference type="GO" id="GO:0036312">
    <property type="term" value="F:phosphatidylinositol 3-kinase regulatory subunit binding"/>
    <property type="evidence" value="ECO:0007669"/>
    <property type="project" value="TreeGrafter"/>
</dbReference>
<dbReference type="PANTHER" id="PTHR16267:SF12">
    <property type="entry name" value="PHOSPHOINOSITIDE 3-KINASE ADAPTER PROTEIN 1"/>
    <property type="match status" value="1"/>
</dbReference>
<reference evidence="3" key="1">
    <citation type="journal article" date="2004" name="Nature">
        <title>Genome duplication in the teleost fish Tetraodon nigroviridis reveals the early vertebrate proto-karyotype.</title>
        <authorList>
            <person name="Jaillon O."/>
            <person name="Aury J.-M."/>
            <person name="Brunet F."/>
            <person name="Petit J.-L."/>
            <person name="Stange-Thomann N."/>
            <person name="Mauceli E."/>
            <person name="Bouneau L."/>
            <person name="Fischer C."/>
            <person name="Ozouf-Costaz C."/>
            <person name="Bernot A."/>
            <person name="Nicaud S."/>
            <person name="Jaffe D."/>
            <person name="Fisher S."/>
            <person name="Lutfalla G."/>
            <person name="Dossat C."/>
            <person name="Segurens B."/>
            <person name="Dasilva C."/>
            <person name="Salanoubat M."/>
            <person name="Levy M."/>
            <person name="Boudet N."/>
            <person name="Castellano S."/>
            <person name="Anthouard V."/>
            <person name="Jubin C."/>
            <person name="Castelli V."/>
            <person name="Katinka M."/>
            <person name="Vacherie B."/>
            <person name="Biemont C."/>
            <person name="Skalli Z."/>
            <person name="Cattolico L."/>
            <person name="Poulain J."/>
            <person name="De Berardinis V."/>
            <person name="Cruaud C."/>
            <person name="Duprat S."/>
            <person name="Brottier P."/>
            <person name="Coutanceau J.-P."/>
            <person name="Gouzy J."/>
            <person name="Parra G."/>
            <person name="Lardier G."/>
            <person name="Chapple C."/>
            <person name="McKernan K.J."/>
            <person name="McEwan P."/>
            <person name="Bosak S."/>
            <person name="Kellis M."/>
            <person name="Volff J.-N."/>
            <person name="Guigo R."/>
            <person name="Zody M.C."/>
            <person name="Mesirov J."/>
            <person name="Lindblad-Toh K."/>
            <person name="Birren B."/>
            <person name="Nusbaum C."/>
            <person name="Kahn D."/>
            <person name="Robinson-Rechavi M."/>
            <person name="Laudet V."/>
            <person name="Schachter V."/>
            <person name="Quetier F."/>
            <person name="Saurin W."/>
            <person name="Scarpelli C."/>
            <person name="Wincker P."/>
            <person name="Lander E.S."/>
            <person name="Weissenbach J."/>
            <person name="Roest Crollius H."/>
        </authorList>
    </citation>
    <scope>NUCLEOTIDE SEQUENCE [LARGE SCALE GENOMIC DNA]</scope>
</reference>
<feature type="non-terminal residue" evidence="3">
    <location>
        <position position="1"/>
    </location>
</feature>
<reference evidence="3" key="2">
    <citation type="submission" date="2004-02" db="EMBL/GenBank/DDBJ databases">
        <authorList>
            <consortium name="Genoscope"/>
            <consortium name="Whitehead Institute Centre for Genome Research"/>
        </authorList>
    </citation>
    <scope>NUCLEOTIDE SEQUENCE</scope>
</reference>
<protein>
    <submittedName>
        <fullName evidence="3">(spotted green pufferfish) hypothetical protein</fullName>
    </submittedName>
</protein>
<feature type="compositionally biased region" description="Polar residues" evidence="1">
    <location>
        <begin position="503"/>
        <end position="512"/>
    </location>
</feature>
<name>Q4S3S4_TETNG</name>
<dbReference type="InterPro" id="IPR017893">
    <property type="entry name" value="DBB_domain"/>
</dbReference>
<gene>
    <name evidence="3" type="ORF">GSTENG00024529001</name>
</gene>
<dbReference type="GO" id="GO:0005829">
    <property type="term" value="C:cytosol"/>
    <property type="evidence" value="ECO:0007669"/>
    <property type="project" value="TreeGrafter"/>
</dbReference>
<feature type="region of interest" description="Disordered" evidence="1">
    <location>
        <begin position="240"/>
        <end position="265"/>
    </location>
</feature>
<dbReference type="EMBL" id="CAAE01014747">
    <property type="protein sequence ID" value="CAG04708.1"/>
    <property type="molecule type" value="Genomic_DNA"/>
</dbReference>
<sequence>DMPAGVVSLTMYTDLSSVSLGPVTYYTSMGEVSRYLEKAVDPVTFLCQAFNLTSSMTESLDDMLTESLKSKMPAPSFQLFGIRQIEEHNMESYQRKEELPTLLHFAARYGLKKLTTVLLQCPGALQAYSVMNKHGDYPNTLAEKSGFLDLRQFMDEYVVSAGMGKLSRDRRFPSDVTAQIKQETAAILKSHFEEAINTDEDAEVYELMSATSEDIMMKYSSCSEDIYESMLGIDPECAEDLSKPPCSEEHEESDHLKTETEEEEENEFLGVVEEEEDPYSLTPEDIYDTVDTNETYSPVSVIHNRPPAPIPRPEQEPKPEQPVICRVFSDKCTSSNGRQETDQLACAAQPGVQPLSPVYDPFAGMKTPGQRQLISLQERVKVGEITVDEAVQEFKAWQFDHKQRASSIRYQHENLKQLRESITRRHKERQKPGKELDYEISAPLQRSLYWGASVTPERAVYEPLPKAAPPPPNATPQVIQRDTWKTGSISSTSSTESNRLSTHSTFSYSSGTDPDFEDIAEISPPPPRPPRSPNAMALNSPPRIPPRIPERVPEKILYERYIRCPTRAGSRGPAQSHQASPPPVPRRLR</sequence>
<feature type="region of interest" description="Disordered" evidence="1">
    <location>
        <begin position="564"/>
        <end position="589"/>
    </location>
</feature>
<proteinExistence type="predicted"/>
<feature type="region of interest" description="Disordered" evidence="1">
    <location>
        <begin position="299"/>
        <end position="320"/>
    </location>
</feature>
<feature type="compositionally biased region" description="Basic and acidic residues" evidence="1">
    <location>
        <begin position="240"/>
        <end position="259"/>
    </location>
</feature>
<comment type="caution">
    <text evidence="3">The sequence shown here is derived from an EMBL/GenBank/DDBJ whole genome shotgun (WGS) entry which is preliminary data.</text>
</comment>
<feature type="region of interest" description="Disordered" evidence="1">
    <location>
        <begin position="462"/>
        <end position="551"/>
    </location>
</feature>
<feature type="compositionally biased region" description="Low complexity" evidence="1">
    <location>
        <begin position="485"/>
        <end position="502"/>
    </location>
</feature>
<evidence type="ECO:0000259" key="2">
    <source>
        <dbReference type="PROSITE" id="PS51376"/>
    </source>
</evidence>
<dbReference type="OrthoDB" id="8192811at2759"/>
<feature type="domain" description="DBB" evidence="2">
    <location>
        <begin position="1"/>
        <end position="80"/>
    </location>
</feature>
<dbReference type="PROSITE" id="PS51376">
    <property type="entry name" value="DBB"/>
    <property type="match status" value="1"/>
</dbReference>
<organism evidence="3">
    <name type="scientific">Tetraodon nigroviridis</name>
    <name type="common">Spotted green pufferfish</name>
    <name type="synonym">Chelonodon nigroviridis</name>
    <dbReference type="NCBI Taxonomy" id="99883"/>
    <lineage>
        <taxon>Eukaryota</taxon>
        <taxon>Metazoa</taxon>
        <taxon>Chordata</taxon>
        <taxon>Craniata</taxon>
        <taxon>Vertebrata</taxon>
        <taxon>Euteleostomi</taxon>
        <taxon>Actinopterygii</taxon>
        <taxon>Neopterygii</taxon>
        <taxon>Teleostei</taxon>
        <taxon>Neoteleostei</taxon>
        <taxon>Acanthomorphata</taxon>
        <taxon>Eupercaria</taxon>
        <taxon>Tetraodontiformes</taxon>
        <taxon>Tetradontoidea</taxon>
        <taxon>Tetraodontidae</taxon>
        <taxon>Tetraodon</taxon>
    </lineage>
</organism>
<evidence type="ECO:0000256" key="1">
    <source>
        <dbReference type="SAM" id="MobiDB-lite"/>
    </source>
</evidence>
<feature type="compositionally biased region" description="Pro residues" evidence="1">
    <location>
        <begin position="523"/>
        <end position="532"/>
    </location>
</feature>
<dbReference type="KEGG" id="tng:GSTEN00024529G001"/>
<dbReference type="GO" id="GO:0005102">
    <property type="term" value="F:signaling receptor binding"/>
    <property type="evidence" value="ECO:0007669"/>
    <property type="project" value="TreeGrafter"/>
</dbReference>
<feature type="compositionally biased region" description="Pro residues" evidence="1">
    <location>
        <begin position="580"/>
        <end position="589"/>
    </location>
</feature>